<feature type="transmembrane region" description="Helical" evidence="2">
    <location>
        <begin position="403"/>
        <end position="419"/>
    </location>
</feature>
<dbReference type="Gene3D" id="1.10.357.140">
    <property type="entry name" value="UbiA prenyltransferase"/>
    <property type="match status" value="1"/>
</dbReference>
<proteinExistence type="predicted"/>
<keyword evidence="2" id="KW-1133">Transmembrane helix</keyword>
<reference evidence="3 4" key="1">
    <citation type="journal article" date="2017" name="Int. J. Syst. Evol. Microbiol.">
        <title>Pseudokineococcus basanitobsidens sp. nov., isolated from volcanic rock.</title>
        <authorList>
            <person name="Lee D.W."/>
            <person name="Park M.Y."/>
            <person name="Kim J.J."/>
            <person name="Kim B.S."/>
        </authorList>
    </citation>
    <scope>NUCLEOTIDE SEQUENCE [LARGE SCALE GENOMIC DNA]</scope>
    <source>
        <strain evidence="3 4">DSM 103726</strain>
    </source>
</reference>
<organism evidence="3 4">
    <name type="scientific">Pseudokineococcus basanitobsidens</name>
    <dbReference type="NCBI Taxonomy" id="1926649"/>
    <lineage>
        <taxon>Bacteria</taxon>
        <taxon>Bacillati</taxon>
        <taxon>Actinomycetota</taxon>
        <taxon>Actinomycetes</taxon>
        <taxon>Kineosporiales</taxon>
        <taxon>Kineosporiaceae</taxon>
        <taxon>Pseudokineococcus</taxon>
    </lineage>
</organism>
<dbReference type="EMBL" id="JBBIAA010000005">
    <property type="protein sequence ID" value="MEJ5945012.1"/>
    <property type="molecule type" value="Genomic_DNA"/>
</dbReference>
<feature type="transmembrane region" description="Helical" evidence="2">
    <location>
        <begin position="154"/>
        <end position="172"/>
    </location>
</feature>
<keyword evidence="2" id="KW-0472">Membrane</keyword>
<dbReference type="RefSeq" id="WP_339574397.1">
    <property type="nucleotide sequence ID" value="NZ_JBBIAA010000005.1"/>
</dbReference>
<gene>
    <name evidence="3" type="ORF">WDZ17_06840</name>
</gene>
<feature type="transmembrane region" description="Helical" evidence="2">
    <location>
        <begin position="310"/>
        <end position="330"/>
    </location>
</feature>
<sequence length="446" mass="46966">MSTTPVDGGRRTQRGTGTGEQPRPAAAELHATRGALVARLLLPRAREVVLKLPLVPLGALTALVAREHLPGPAELGQLLVLWVLVELLAYQARYQLNDLRDRAADAAHPESAHRGRLSFPWTPLRAAAVWGSVVVRVVLSVLLAVALPGAPGEAALAFLVLLVLVSGGYELVRERIRRAPAVDPTGPRARSLGVPVLLFVPLGYGLRVWTGYHAAAAGELPARLGVLLVVTLLATYTASVLTAWVLEATTFLGERGAPPAAGLGRRAHVALLLHHAGLLRVEGRSERARPADELVVARERPARSALDLKAWDAAGAAALLAAYAAVGVGGGADGTGWAVLAVAGVVSAAAPPVLHLRSRAGVGGWDGRPPWLAPRSLAAVVAVEVTALVVAAVVLLLHDAPQARLLWLVAFVLFQVGSTRTSSYRRGFGPLSLVRRPLAWARDRRR</sequence>
<evidence type="ECO:0000313" key="3">
    <source>
        <dbReference type="EMBL" id="MEJ5945012.1"/>
    </source>
</evidence>
<keyword evidence="2" id="KW-0812">Transmembrane</keyword>
<protein>
    <recommendedName>
        <fullName evidence="5">4-hydroxybenzoate polyprenyltransferase</fullName>
    </recommendedName>
</protein>
<name>A0ABU8RIV5_9ACTN</name>
<evidence type="ECO:0000256" key="1">
    <source>
        <dbReference type="SAM" id="MobiDB-lite"/>
    </source>
</evidence>
<evidence type="ECO:0008006" key="5">
    <source>
        <dbReference type="Google" id="ProtNLM"/>
    </source>
</evidence>
<feature type="transmembrane region" description="Helical" evidence="2">
    <location>
        <begin position="192"/>
        <end position="212"/>
    </location>
</feature>
<feature type="region of interest" description="Disordered" evidence="1">
    <location>
        <begin position="1"/>
        <end position="25"/>
    </location>
</feature>
<feature type="transmembrane region" description="Helical" evidence="2">
    <location>
        <begin position="336"/>
        <end position="356"/>
    </location>
</feature>
<evidence type="ECO:0000256" key="2">
    <source>
        <dbReference type="SAM" id="Phobius"/>
    </source>
</evidence>
<dbReference type="Proteomes" id="UP001387100">
    <property type="component" value="Unassembled WGS sequence"/>
</dbReference>
<comment type="caution">
    <text evidence="3">The sequence shown here is derived from an EMBL/GenBank/DDBJ whole genome shotgun (WGS) entry which is preliminary data.</text>
</comment>
<feature type="transmembrane region" description="Helical" evidence="2">
    <location>
        <begin position="377"/>
        <end position="397"/>
    </location>
</feature>
<dbReference type="InterPro" id="IPR044878">
    <property type="entry name" value="UbiA_sf"/>
</dbReference>
<feature type="transmembrane region" description="Helical" evidence="2">
    <location>
        <begin position="224"/>
        <end position="246"/>
    </location>
</feature>
<keyword evidence="4" id="KW-1185">Reference proteome</keyword>
<feature type="transmembrane region" description="Helical" evidence="2">
    <location>
        <begin position="124"/>
        <end position="148"/>
    </location>
</feature>
<evidence type="ECO:0000313" key="4">
    <source>
        <dbReference type="Proteomes" id="UP001387100"/>
    </source>
</evidence>
<accession>A0ABU8RIV5</accession>